<feature type="non-terminal residue" evidence="1">
    <location>
        <position position="1"/>
    </location>
</feature>
<evidence type="ECO:0000313" key="1">
    <source>
        <dbReference type="EMBL" id="SVD19436.1"/>
    </source>
</evidence>
<organism evidence="1">
    <name type="scientific">marine metagenome</name>
    <dbReference type="NCBI Taxonomy" id="408172"/>
    <lineage>
        <taxon>unclassified sequences</taxon>
        <taxon>metagenomes</taxon>
        <taxon>ecological metagenomes</taxon>
    </lineage>
</organism>
<dbReference type="CDD" id="cd00377">
    <property type="entry name" value="ICL_PEPM"/>
    <property type="match status" value="1"/>
</dbReference>
<dbReference type="InterPro" id="IPR015813">
    <property type="entry name" value="Pyrv/PenolPyrv_kinase-like_dom"/>
</dbReference>
<proteinExistence type="predicted"/>
<dbReference type="Pfam" id="PF13714">
    <property type="entry name" value="PEP_mutase"/>
    <property type="match status" value="1"/>
</dbReference>
<dbReference type="Gene3D" id="3.20.20.60">
    <property type="entry name" value="Phosphoenolpyruvate-binding domains"/>
    <property type="match status" value="1"/>
</dbReference>
<sequence>LLVPGAYDGASARAVYGQGHEAVYLTGFGMEASILGMPDIGLASQAEIIGHARRIAAAVPMPVLSDADTGYGGLINVHRTVLEFERAGIAGIHIEDQALPKRCGGMSGRKVVPTEEMEARLRAALAARHDADFLIIARSDAKATEGVDAVIERLNAYLEAGADLAMIAEPFELAELRRLCAGLQGPLAMVGGVPEWPESMLSRDEFAALGVKLVLYALTGLGAALKAQMAVYGELLAEGRLGPASSEALMSLEGLSKMMGLDEWNHIEAAAMRTDE</sequence>
<dbReference type="PANTHER" id="PTHR42905">
    <property type="entry name" value="PHOSPHOENOLPYRUVATE CARBOXYLASE"/>
    <property type="match status" value="1"/>
</dbReference>
<dbReference type="InterPro" id="IPR040442">
    <property type="entry name" value="Pyrv_kinase-like_dom_sf"/>
</dbReference>
<dbReference type="SUPFAM" id="SSF51621">
    <property type="entry name" value="Phosphoenolpyruvate/pyruvate domain"/>
    <property type="match status" value="1"/>
</dbReference>
<dbReference type="PANTHER" id="PTHR42905:SF5">
    <property type="entry name" value="CARBOXYVINYL-CARBOXYPHOSPHONATE PHOSPHORYLMUTASE, CHLOROPLASTIC"/>
    <property type="match status" value="1"/>
</dbReference>
<dbReference type="EMBL" id="UINC01135348">
    <property type="protein sequence ID" value="SVD19436.1"/>
    <property type="molecule type" value="Genomic_DNA"/>
</dbReference>
<dbReference type="GO" id="GO:0016833">
    <property type="term" value="F:oxo-acid-lyase activity"/>
    <property type="evidence" value="ECO:0007669"/>
    <property type="project" value="UniProtKB-ARBA"/>
</dbReference>
<evidence type="ECO:0008006" key="2">
    <source>
        <dbReference type="Google" id="ProtNLM"/>
    </source>
</evidence>
<accession>A0A382TBL4</accession>
<gene>
    <name evidence="1" type="ORF">METZ01_LOCUS372290</name>
</gene>
<name>A0A382TBL4_9ZZZZ</name>
<protein>
    <recommendedName>
        <fullName evidence="2">Carboxyvinyl-carboxyphosphonate phosphorylmutase</fullName>
    </recommendedName>
</protein>
<reference evidence="1" key="1">
    <citation type="submission" date="2018-05" db="EMBL/GenBank/DDBJ databases">
        <authorList>
            <person name="Lanie J.A."/>
            <person name="Ng W.-L."/>
            <person name="Kazmierczak K.M."/>
            <person name="Andrzejewski T.M."/>
            <person name="Davidsen T.M."/>
            <person name="Wayne K.J."/>
            <person name="Tettelin H."/>
            <person name="Glass J.I."/>
            <person name="Rusch D."/>
            <person name="Podicherti R."/>
            <person name="Tsui H.-C.T."/>
            <person name="Winkler M.E."/>
        </authorList>
    </citation>
    <scope>NUCLEOTIDE SEQUENCE</scope>
</reference>
<dbReference type="InterPro" id="IPR039556">
    <property type="entry name" value="ICL/PEPM"/>
</dbReference>
<dbReference type="AlphaFoldDB" id="A0A382TBL4"/>